<proteinExistence type="predicted"/>
<evidence type="ECO:0000256" key="2">
    <source>
        <dbReference type="ARBA" id="ARBA00022771"/>
    </source>
</evidence>
<dbReference type="Proteomes" id="UP000077266">
    <property type="component" value="Unassembled WGS sequence"/>
</dbReference>
<dbReference type="STRING" id="1314781.A0A165QAS4"/>
<evidence type="ECO:0000256" key="3">
    <source>
        <dbReference type="ARBA" id="ARBA00022833"/>
    </source>
</evidence>
<name>A0A165QAS4_EXIGL</name>
<gene>
    <name evidence="6" type="ORF">EXIGLDRAFT_828690</name>
</gene>
<sequence>MSSDPVDNFAEGLLRDLRDPYHPTFCLDCITRSMDALFRDETRQSAIALALQRKHHGLLTSIMSYFTAPRDEAGMTALDALLEWNLSMCERRASHRAWDFSTVRVSDAALQTLSQPVRVCLRLSSKLVRKQLFSRRGLWPQSLDDLIPYGPRQSVASLLRWLDRSGRLTDWMPLTAFAPFFRDVFNICRHEFIPEFLHDATLRTRFVDIICQQLNTATFAFINQLYSPSLALDRMQATVTVFNEVCVGVGSSVTAGIDIVDGLQARLLPALEIAFACADPLVVPKLTRSLLAAQLGVHHSMGSGHQVPQRLANVYTALQGSERGIHLDVYNRLKFLEMDVLCRAPDCRKHSRDTQAGKLQLCAGCRVLKYCSRECQKRHWSTQYSPHKPLCVRLKKLFAVAPLALKYPAFVAACRASPYAESFFKEIYHYLEEDVCFEITAEALAHAEALD</sequence>
<evidence type="ECO:0000313" key="7">
    <source>
        <dbReference type="Proteomes" id="UP000077266"/>
    </source>
</evidence>
<dbReference type="OrthoDB" id="5282002at2759"/>
<evidence type="ECO:0000259" key="5">
    <source>
        <dbReference type="PROSITE" id="PS50865"/>
    </source>
</evidence>
<evidence type="ECO:0000256" key="1">
    <source>
        <dbReference type="ARBA" id="ARBA00022723"/>
    </source>
</evidence>
<keyword evidence="7" id="KW-1185">Reference proteome</keyword>
<dbReference type="EMBL" id="KV425884">
    <property type="protein sequence ID" value="KZW03335.1"/>
    <property type="molecule type" value="Genomic_DNA"/>
</dbReference>
<protein>
    <recommendedName>
        <fullName evidence="5">MYND-type domain-containing protein</fullName>
    </recommendedName>
</protein>
<feature type="domain" description="MYND-type" evidence="5">
    <location>
        <begin position="347"/>
        <end position="391"/>
    </location>
</feature>
<dbReference type="Pfam" id="PF01753">
    <property type="entry name" value="zf-MYND"/>
    <property type="match status" value="1"/>
</dbReference>
<accession>A0A165QAS4</accession>
<organism evidence="6 7">
    <name type="scientific">Exidia glandulosa HHB12029</name>
    <dbReference type="NCBI Taxonomy" id="1314781"/>
    <lineage>
        <taxon>Eukaryota</taxon>
        <taxon>Fungi</taxon>
        <taxon>Dikarya</taxon>
        <taxon>Basidiomycota</taxon>
        <taxon>Agaricomycotina</taxon>
        <taxon>Agaricomycetes</taxon>
        <taxon>Auriculariales</taxon>
        <taxon>Exidiaceae</taxon>
        <taxon>Exidia</taxon>
    </lineage>
</organism>
<dbReference type="PROSITE" id="PS50865">
    <property type="entry name" value="ZF_MYND_2"/>
    <property type="match status" value="1"/>
</dbReference>
<keyword evidence="2 4" id="KW-0863">Zinc-finger</keyword>
<dbReference type="SUPFAM" id="SSF144232">
    <property type="entry name" value="HIT/MYND zinc finger-like"/>
    <property type="match status" value="1"/>
</dbReference>
<keyword evidence="1" id="KW-0479">Metal-binding</keyword>
<evidence type="ECO:0000313" key="6">
    <source>
        <dbReference type="EMBL" id="KZW03335.1"/>
    </source>
</evidence>
<keyword evidence="3" id="KW-0862">Zinc</keyword>
<evidence type="ECO:0000256" key="4">
    <source>
        <dbReference type="PROSITE-ProRule" id="PRU00134"/>
    </source>
</evidence>
<dbReference type="GO" id="GO:0008270">
    <property type="term" value="F:zinc ion binding"/>
    <property type="evidence" value="ECO:0007669"/>
    <property type="project" value="UniProtKB-KW"/>
</dbReference>
<dbReference type="Gene3D" id="6.10.140.2220">
    <property type="match status" value="1"/>
</dbReference>
<reference evidence="6 7" key="1">
    <citation type="journal article" date="2016" name="Mol. Biol. Evol.">
        <title>Comparative Genomics of Early-Diverging Mushroom-Forming Fungi Provides Insights into the Origins of Lignocellulose Decay Capabilities.</title>
        <authorList>
            <person name="Nagy L.G."/>
            <person name="Riley R."/>
            <person name="Tritt A."/>
            <person name="Adam C."/>
            <person name="Daum C."/>
            <person name="Floudas D."/>
            <person name="Sun H."/>
            <person name="Yadav J.S."/>
            <person name="Pangilinan J."/>
            <person name="Larsson K.H."/>
            <person name="Matsuura K."/>
            <person name="Barry K."/>
            <person name="Labutti K."/>
            <person name="Kuo R."/>
            <person name="Ohm R.A."/>
            <person name="Bhattacharya S.S."/>
            <person name="Shirouzu T."/>
            <person name="Yoshinaga Y."/>
            <person name="Martin F.M."/>
            <person name="Grigoriev I.V."/>
            <person name="Hibbett D.S."/>
        </authorList>
    </citation>
    <scope>NUCLEOTIDE SEQUENCE [LARGE SCALE GENOMIC DNA]</scope>
    <source>
        <strain evidence="6 7">HHB12029</strain>
    </source>
</reference>
<dbReference type="AlphaFoldDB" id="A0A165QAS4"/>
<dbReference type="InParanoid" id="A0A165QAS4"/>
<dbReference type="InterPro" id="IPR002893">
    <property type="entry name" value="Znf_MYND"/>
</dbReference>